<evidence type="ECO:0000313" key="5">
    <source>
        <dbReference type="EMBL" id="PYC79982.1"/>
    </source>
</evidence>
<keyword evidence="6" id="KW-1185">Reference proteome</keyword>
<dbReference type="InterPro" id="IPR002645">
    <property type="entry name" value="STAS_dom"/>
</dbReference>
<evidence type="ECO:0000259" key="4">
    <source>
        <dbReference type="PROSITE" id="PS50801"/>
    </source>
</evidence>
<feature type="compositionally biased region" description="Basic and acidic residues" evidence="3">
    <location>
        <begin position="1"/>
        <end position="11"/>
    </location>
</feature>
<dbReference type="InterPro" id="IPR036513">
    <property type="entry name" value="STAS_dom_sf"/>
</dbReference>
<dbReference type="EMBL" id="PYBW01000041">
    <property type="protein sequence ID" value="PYC79982.1"/>
    <property type="molecule type" value="Genomic_DNA"/>
</dbReference>
<dbReference type="PANTHER" id="PTHR33495:SF2">
    <property type="entry name" value="ANTI-SIGMA FACTOR ANTAGONIST TM_1081-RELATED"/>
    <property type="match status" value="1"/>
</dbReference>
<evidence type="ECO:0000256" key="1">
    <source>
        <dbReference type="ARBA" id="ARBA00009013"/>
    </source>
</evidence>
<dbReference type="RefSeq" id="WP_110669252.1">
    <property type="nucleotide sequence ID" value="NZ_PYBW01000041.1"/>
</dbReference>
<dbReference type="SUPFAM" id="SSF52091">
    <property type="entry name" value="SpoIIaa-like"/>
    <property type="match status" value="1"/>
</dbReference>
<reference evidence="5 6" key="1">
    <citation type="submission" date="2018-03" db="EMBL/GenBank/DDBJ databases">
        <title>Bioinformatic expansion and discovery of thiopeptide antibiotics.</title>
        <authorList>
            <person name="Schwalen C.J."/>
            <person name="Hudson G.A."/>
            <person name="Mitchell D.A."/>
        </authorList>
    </citation>
    <scope>NUCLEOTIDE SEQUENCE [LARGE SCALE GENOMIC DNA]</scope>
    <source>
        <strain evidence="5 6">ATCC 21389</strain>
    </source>
</reference>
<accession>A0A2V4P9B6</accession>
<dbReference type="GO" id="GO:0043856">
    <property type="term" value="F:anti-sigma factor antagonist activity"/>
    <property type="evidence" value="ECO:0007669"/>
    <property type="project" value="InterPro"/>
</dbReference>
<comment type="caution">
    <text evidence="5">The sequence shown here is derived from an EMBL/GenBank/DDBJ whole genome shotgun (WGS) entry which is preliminary data.</text>
</comment>
<evidence type="ECO:0000313" key="6">
    <source>
        <dbReference type="Proteomes" id="UP000248039"/>
    </source>
</evidence>
<gene>
    <name evidence="5" type="ORF">C7C46_13590</name>
</gene>
<dbReference type="PANTHER" id="PTHR33495">
    <property type="entry name" value="ANTI-SIGMA FACTOR ANTAGONIST TM_1081-RELATED-RELATED"/>
    <property type="match status" value="1"/>
</dbReference>
<dbReference type="NCBIfam" id="TIGR00377">
    <property type="entry name" value="ant_ant_sig"/>
    <property type="match status" value="1"/>
</dbReference>
<dbReference type="CDD" id="cd07043">
    <property type="entry name" value="STAS_anti-anti-sigma_factors"/>
    <property type="match status" value="1"/>
</dbReference>
<feature type="region of interest" description="Disordered" evidence="3">
    <location>
        <begin position="1"/>
        <end position="21"/>
    </location>
</feature>
<dbReference type="InterPro" id="IPR003658">
    <property type="entry name" value="Anti-sigma_ant"/>
</dbReference>
<dbReference type="Proteomes" id="UP000248039">
    <property type="component" value="Unassembled WGS sequence"/>
</dbReference>
<sequence>MNIEGDDRAVDRPAPSEPVAVGDAPGSVVCRLEGALDLDTVDAARVLLNEALASPAPVLVVDLAAVTFCDSSGLNLLLQTRLTGQSAGKVLRLAAVPDQVMRLLELTGATEVFPRCATVADALHSL</sequence>
<evidence type="ECO:0000256" key="2">
    <source>
        <dbReference type="RuleBase" id="RU003749"/>
    </source>
</evidence>
<organism evidence="5 6">
    <name type="scientific">Streptomyces tateyamensis</name>
    <dbReference type="NCBI Taxonomy" id="565073"/>
    <lineage>
        <taxon>Bacteria</taxon>
        <taxon>Bacillati</taxon>
        <taxon>Actinomycetota</taxon>
        <taxon>Actinomycetes</taxon>
        <taxon>Kitasatosporales</taxon>
        <taxon>Streptomycetaceae</taxon>
        <taxon>Streptomyces</taxon>
    </lineage>
</organism>
<proteinExistence type="inferred from homology"/>
<evidence type="ECO:0000256" key="3">
    <source>
        <dbReference type="SAM" id="MobiDB-lite"/>
    </source>
</evidence>
<dbReference type="InterPro" id="IPR058548">
    <property type="entry name" value="MlaB-like_STAS"/>
</dbReference>
<dbReference type="Gene3D" id="3.30.750.24">
    <property type="entry name" value="STAS domain"/>
    <property type="match status" value="1"/>
</dbReference>
<name>A0A2V4P9B6_9ACTN</name>
<feature type="domain" description="STAS" evidence="4">
    <location>
        <begin position="17"/>
        <end position="126"/>
    </location>
</feature>
<dbReference type="Pfam" id="PF13466">
    <property type="entry name" value="STAS_2"/>
    <property type="match status" value="1"/>
</dbReference>
<dbReference type="PROSITE" id="PS50801">
    <property type="entry name" value="STAS"/>
    <property type="match status" value="1"/>
</dbReference>
<protein>
    <recommendedName>
        <fullName evidence="2">Anti-sigma factor antagonist</fullName>
    </recommendedName>
</protein>
<comment type="similarity">
    <text evidence="1 2">Belongs to the anti-sigma-factor antagonist family.</text>
</comment>
<dbReference type="OrthoDB" id="3622319at2"/>
<dbReference type="AlphaFoldDB" id="A0A2V4P9B6"/>